<keyword evidence="19" id="KW-1185">Reference proteome</keyword>
<dbReference type="GO" id="GO:0005125">
    <property type="term" value="F:cytokine activity"/>
    <property type="evidence" value="ECO:0007669"/>
    <property type="project" value="UniProtKB-UniRule"/>
</dbReference>
<dbReference type="Proteomes" id="UP000007648">
    <property type="component" value="Unassembled WGS sequence"/>
</dbReference>
<evidence type="ECO:0000256" key="7">
    <source>
        <dbReference type="ARBA" id="ARBA00022525"/>
    </source>
</evidence>
<dbReference type="InterPro" id="IPR020877">
    <property type="entry name" value="IL-1_CS"/>
</dbReference>
<dbReference type="GO" id="GO:0005634">
    <property type="term" value="C:nucleus"/>
    <property type="evidence" value="ECO:0007669"/>
    <property type="project" value="UniProtKB-SubCell"/>
</dbReference>
<feature type="domain" description="Interleukin-1 propeptide" evidence="17">
    <location>
        <begin position="1"/>
        <end position="88"/>
    </location>
</feature>
<evidence type="ECO:0000256" key="11">
    <source>
        <dbReference type="ARBA" id="ARBA00023180"/>
    </source>
</evidence>
<evidence type="ECO:0000256" key="4">
    <source>
        <dbReference type="ARBA" id="ARBA00010448"/>
    </source>
</evidence>
<keyword evidence="13" id="KW-0539">Nucleus</keyword>
<dbReference type="InterPro" id="IPR008996">
    <property type="entry name" value="IL1/FGF"/>
</dbReference>
<dbReference type="SUPFAM" id="SSF50353">
    <property type="entry name" value="Cytokine"/>
    <property type="match status" value="1"/>
</dbReference>
<evidence type="ECO:0000256" key="6">
    <source>
        <dbReference type="ARBA" id="ARBA00022514"/>
    </source>
</evidence>
<comment type="subcellular location">
    <subcellularLocation>
        <location evidence="2">Cytoplasm</location>
    </subcellularLocation>
    <subcellularLocation>
        <location evidence="1">Nucleus</location>
    </subcellularLocation>
    <subcellularLocation>
        <location evidence="3 16">Secreted</location>
    </subcellularLocation>
</comment>
<evidence type="ECO:0000256" key="14">
    <source>
        <dbReference type="ARBA" id="ARBA00023246"/>
    </source>
</evidence>
<dbReference type="GO" id="GO:0005149">
    <property type="term" value="F:interleukin-1 receptor binding"/>
    <property type="evidence" value="ECO:0007669"/>
    <property type="project" value="UniProtKB-UniRule"/>
</dbReference>
<evidence type="ECO:0000256" key="3">
    <source>
        <dbReference type="ARBA" id="ARBA00004613"/>
    </source>
</evidence>
<evidence type="ECO:0000256" key="9">
    <source>
        <dbReference type="ARBA" id="ARBA00022620"/>
    </source>
</evidence>
<evidence type="ECO:0000256" key="8">
    <source>
        <dbReference type="ARBA" id="ARBA00022553"/>
    </source>
</evidence>
<dbReference type="PANTHER" id="PTHR10078:SF33">
    <property type="entry name" value="INTERLEUKIN-1 ALPHA"/>
    <property type="match status" value="1"/>
</dbReference>
<dbReference type="GO" id="GO:0033092">
    <property type="term" value="P:positive regulation of immature T cell proliferation in thymus"/>
    <property type="evidence" value="ECO:0007669"/>
    <property type="project" value="TreeGrafter"/>
</dbReference>
<keyword evidence="14 16" id="KW-0497">Mitogen</keyword>
<evidence type="ECO:0000256" key="2">
    <source>
        <dbReference type="ARBA" id="ARBA00004496"/>
    </source>
</evidence>
<evidence type="ECO:0000256" key="13">
    <source>
        <dbReference type="ARBA" id="ARBA00023242"/>
    </source>
</evidence>
<dbReference type="GO" id="GO:0051781">
    <property type="term" value="P:positive regulation of cell division"/>
    <property type="evidence" value="ECO:0007669"/>
    <property type="project" value="UniProtKB-KW"/>
</dbReference>
<comment type="similarity">
    <text evidence="4 16">Belongs to the IL-1 family.</text>
</comment>
<dbReference type="Ensembl" id="ENSSHAT00000049122.1">
    <property type="protein sequence ID" value="ENSSHAP00000032651.1"/>
    <property type="gene ID" value="ENSSHAG00000008360.2"/>
</dbReference>
<dbReference type="InterPro" id="IPR003502">
    <property type="entry name" value="IL-1_propep"/>
</dbReference>
<dbReference type="SMART" id="SM00125">
    <property type="entry name" value="IL1"/>
    <property type="match status" value="1"/>
</dbReference>
<dbReference type="AlphaFoldDB" id="A0A7N4V1V8"/>
<dbReference type="GeneTree" id="ENSGT00390000013353"/>
<organism evidence="18 19">
    <name type="scientific">Sarcophilus harrisii</name>
    <name type="common">Tasmanian devil</name>
    <name type="synonym">Sarcophilus laniarius</name>
    <dbReference type="NCBI Taxonomy" id="9305"/>
    <lineage>
        <taxon>Eukaryota</taxon>
        <taxon>Metazoa</taxon>
        <taxon>Chordata</taxon>
        <taxon>Craniata</taxon>
        <taxon>Vertebrata</taxon>
        <taxon>Euteleostomi</taxon>
        <taxon>Mammalia</taxon>
        <taxon>Metatheria</taxon>
        <taxon>Dasyuromorphia</taxon>
        <taxon>Dasyuridae</taxon>
        <taxon>Sarcophilus</taxon>
    </lineage>
</organism>
<reference evidence="18" key="3">
    <citation type="submission" date="2025-09" db="UniProtKB">
        <authorList>
            <consortium name="Ensembl"/>
        </authorList>
    </citation>
    <scope>IDENTIFICATION</scope>
</reference>
<accession>A0A7N4V1V8</accession>
<dbReference type="InterPro" id="IPR000975">
    <property type="entry name" value="IL-1_fam"/>
</dbReference>
<dbReference type="GO" id="GO:0001660">
    <property type="term" value="P:fever generation"/>
    <property type="evidence" value="ECO:0007669"/>
    <property type="project" value="UniProtKB-UniRule"/>
</dbReference>
<comment type="subunit">
    <text evidence="15">Monomer. Interacts with TMED10; the interaction mediates the translocation from the cytoplasm into the ERGIC (endoplasmic reticulum-Golgi intermediate compartment) and thereby secretion. Interacts with IL1R1. Interacts with S100A13; this interaction is the first step in the export of IL1A, followed by direct translocation of this complex across the plasma membrane.</text>
</comment>
<evidence type="ECO:0000256" key="1">
    <source>
        <dbReference type="ARBA" id="ARBA00004123"/>
    </source>
</evidence>
<dbReference type="Pfam" id="PF02394">
    <property type="entry name" value="IL1_propep"/>
    <property type="match status" value="1"/>
</dbReference>
<evidence type="ECO:0000256" key="5">
    <source>
        <dbReference type="ARBA" id="ARBA00022490"/>
    </source>
</evidence>
<dbReference type="Gene3D" id="2.80.10.50">
    <property type="match status" value="1"/>
</dbReference>
<reference evidence="18 19" key="1">
    <citation type="journal article" date="2011" name="Proc. Natl. Acad. Sci. U.S.A.">
        <title>Genetic diversity and population structure of the endangered marsupial Sarcophilus harrisii (Tasmanian devil).</title>
        <authorList>
            <person name="Miller W."/>
            <person name="Hayes V.M."/>
            <person name="Ratan A."/>
            <person name="Petersen D.C."/>
            <person name="Wittekindt N.E."/>
            <person name="Miller J."/>
            <person name="Walenz B."/>
            <person name="Knight J."/>
            <person name="Qi J."/>
            <person name="Zhao F."/>
            <person name="Wang Q."/>
            <person name="Bedoya-Reina O.C."/>
            <person name="Katiyar N."/>
            <person name="Tomsho L.P."/>
            <person name="Kasson L.M."/>
            <person name="Hardie R.A."/>
            <person name="Woodbridge P."/>
            <person name="Tindall E.A."/>
            <person name="Bertelsen M.F."/>
            <person name="Dixon D."/>
            <person name="Pyecroft S."/>
            <person name="Helgen K.M."/>
            <person name="Lesk A.M."/>
            <person name="Pringle T.H."/>
            <person name="Patterson N."/>
            <person name="Zhang Y."/>
            <person name="Kreiss A."/>
            <person name="Woods G.M."/>
            <person name="Jones M.E."/>
            <person name="Schuster S.C."/>
        </authorList>
    </citation>
    <scope>NUCLEOTIDE SEQUENCE [LARGE SCALE GENOMIC DNA]</scope>
</reference>
<keyword evidence="6 16" id="KW-0202">Cytokine</keyword>
<evidence type="ECO:0000256" key="12">
    <source>
        <dbReference type="ARBA" id="ARBA00023198"/>
    </source>
</evidence>
<keyword evidence="12 16" id="KW-0395">Inflammatory response</keyword>
<dbReference type="PRINTS" id="PR00264">
    <property type="entry name" value="INTERLEUKIN1"/>
</dbReference>
<keyword evidence="11" id="KW-0325">Glycoprotein</keyword>
<proteinExistence type="inferred from homology"/>
<protein>
    <recommendedName>
        <fullName evidence="16">Interleukin-1</fullName>
    </recommendedName>
</protein>
<keyword evidence="5" id="KW-0963">Cytoplasm</keyword>
<dbReference type="PRINTS" id="PR01357">
    <property type="entry name" value="INTRLEUKN1AB"/>
</dbReference>
<dbReference type="GO" id="GO:0006955">
    <property type="term" value="P:immune response"/>
    <property type="evidence" value="ECO:0007669"/>
    <property type="project" value="InterPro"/>
</dbReference>
<evidence type="ECO:0000256" key="15">
    <source>
        <dbReference type="ARBA" id="ARBA00034134"/>
    </source>
</evidence>
<evidence type="ECO:0000313" key="19">
    <source>
        <dbReference type="Proteomes" id="UP000007648"/>
    </source>
</evidence>
<gene>
    <name evidence="18" type="primary">IL1A</name>
</gene>
<dbReference type="PANTHER" id="PTHR10078">
    <property type="entry name" value="INTERLEUKIN-1 FAMILY MEMBER"/>
    <property type="match status" value="1"/>
</dbReference>
<dbReference type="PRINTS" id="PR01358">
    <property type="entry name" value="INTRLEUKIN1A"/>
</dbReference>
<dbReference type="GO" id="GO:0005829">
    <property type="term" value="C:cytosol"/>
    <property type="evidence" value="ECO:0007669"/>
    <property type="project" value="UniProtKB-UniRule"/>
</dbReference>
<evidence type="ECO:0000259" key="17">
    <source>
        <dbReference type="Pfam" id="PF02394"/>
    </source>
</evidence>
<keyword evidence="10" id="KW-0007">Acetylation</keyword>
<dbReference type="PROSITE" id="PS00253">
    <property type="entry name" value="INTERLEUKIN_1"/>
    <property type="match status" value="1"/>
</dbReference>
<keyword evidence="9 16" id="KW-0666">Pyrogen</keyword>
<evidence type="ECO:0000256" key="10">
    <source>
        <dbReference type="ARBA" id="ARBA00022990"/>
    </source>
</evidence>
<sequence length="211" mass="23739">MARVPDIYEDLHLQYSDNEEFISDTHHVSSSQDSFYTNSSPYQEESCTKLEISEKIHQLNSQDCVDAPVVKKKKEKKKQISESHPITSNYVFNVGSNLDKHKGVFDIGRYVTLQPAPNYGMAVTIRIANTQLFVAAKGENEPVELQELPKTPTTLDSTSQFLFYWKTEGNYSTFASLAYPGLFLATDVKDDELVFLAKGLPALTAFLVVDQ</sequence>
<evidence type="ECO:0000256" key="16">
    <source>
        <dbReference type="RuleBase" id="RU003753"/>
    </source>
</evidence>
<keyword evidence="8" id="KW-0597">Phosphoprotein</keyword>
<keyword evidence="7 16" id="KW-0964">Secreted</keyword>
<dbReference type="GO" id="GO:0071222">
    <property type="term" value="P:cellular response to lipopolysaccharide"/>
    <property type="evidence" value="ECO:0007669"/>
    <property type="project" value="TreeGrafter"/>
</dbReference>
<dbReference type="GO" id="GO:0010628">
    <property type="term" value="P:positive regulation of gene expression"/>
    <property type="evidence" value="ECO:0007669"/>
    <property type="project" value="TreeGrafter"/>
</dbReference>
<dbReference type="GO" id="GO:0005615">
    <property type="term" value="C:extracellular space"/>
    <property type="evidence" value="ECO:0007669"/>
    <property type="project" value="UniProtKB-KW"/>
</dbReference>
<reference evidence="18" key="2">
    <citation type="submission" date="2025-08" db="UniProtKB">
        <authorList>
            <consortium name="Ensembl"/>
        </authorList>
    </citation>
    <scope>IDENTIFICATION</scope>
</reference>
<name>A0A7N4V1V8_SARHA</name>
<evidence type="ECO:0000313" key="18">
    <source>
        <dbReference type="Ensembl" id="ENSSHAP00000032651.1"/>
    </source>
</evidence>
<dbReference type="GO" id="GO:0019221">
    <property type="term" value="P:cytokine-mediated signaling pathway"/>
    <property type="evidence" value="ECO:0007669"/>
    <property type="project" value="TreeGrafter"/>
</dbReference>
<dbReference type="Pfam" id="PF00340">
    <property type="entry name" value="IL1"/>
    <property type="match status" value="1"/>
</dbReference>
<dbReference type="InterPro" id="IPR003295">
    <property type="entry name" value="IL-1_alpha"/>
</dbReference>